<evidence type="ECO:0000259" key="2">
    <source>
        <dbReference type="PROSITE" id="PS51123"/>
    </source>
</evidence>
<dbReference type="InterPro" id="IPR050330">
    <property type="entry name" value="Bact_OuterMem_StrucFunc"/>
</dbReference>
<organism evidence="3 4">
    <name type="scientific">Thiothrix eikelboomii</name>
    <dbReference type="NCBI Taxonomy" id="92487"/>
    <lineage>
        <taxon>Bacteria</taxon>
        <taxon>Pseudomonadati</taxon>
        <taxon>Pseudomonadota</taxon>
        <taxon>Gammaproteobacteria</taxon>
        <taxon>Thiotrichales</taxon>
        <taxon>Thiotrichaceae</taxon>
        <taxon>Thiothrix</taxon>
    </lineage>
</organism>
<dbReference type="Pfam" id="PF00691">
    <property type="entry name" value="OmpA"/>
    <property type="match status" value="1"/>
</dbReference>
<dbReference type="PANTHER" id="PTHR30329:SF21">
    <property type="entry name" value="LIPOPROTEIN YIAD-RELATED"/>
    <property type="match status" value="1"/>
</dbReference>
<dbReference type="Gene3D" id="3.30.1330.60">
    <property type="entry name" value="OmpA-like domain"/>
    <property type="match status" value="1"/>
</dbReference>
<sequence length="400" mass="44520">MVSKYSWIVWFSVVVMNDLHANQSPPAVYPNSRSSPVELAHEDYQLSNLALQGLTGLYINLDDAINSAQPKNIQLPSDLKTQVIRRLEKAGMRLLSKEEMEKTPGQPEMSMFPSYPKHLGPFKPGEPRIEYNAQCCTAGIWTSFTQGASTLRNPLLNHKLATWGEGHNTTDCTDIGKWLGEVVLKTVDNFISAKQKADQEYKLWLAKQPKQTSVVAASTRPKPAAQLDTKLNTKSEANLANPVVEPPVSRPAQQELVTPATDKVVEVHTVQMAETAPALACDTAVLLYAELFPTASATLNRTNIAILAKLADNIKACPQYRYRIETHSDQRADTEYNEILSARRAVAIRNYLVDHGVNEDQFELRFYGERKPVVMGDDEAAWAANRRVVVMPLKTKTSGF</sequence>
<dbReference type="PROSITE" id="PS51123">
    <property type="entry name" value="OMPA_2"/>
    <property type="match status" value="1"/>
</dbReference>
<feature type="domain" description="OmpA-like" evidence="2">
    <location>
        <begin position="279"/>
        <end position="396"/>
    </location>
</feature>
<dbReference type="STRING" id="92487.SAMN02745130_00498"/>
<dbReference type="RefSeq" id="WP_159448552.1">
    <property type="nucleotide sequence ID" value="NZ_FUYB01000002.1"/>
</dbReference>
<protein>
    <submittedName>
        <fullName evidence="3">OmpA family protein</fullName>
    </submittedName>
</protein>
<dbReference type="GO" id="GO:0016020">
    <property type="term" value="C:membrane"/>
    <property type="evidence" value="ECO:0007669"/>
    <property type="project" value="UniProtKB-UniRule"/>
</dbReference>
<dbReference type="SUPFAM" id="SSF103088">
    <property type="entry name" value="OmpA-like"/>
    <property type="match status" value="1"/>
</dbReference>
<evidence type="ECO:0000313" key="3">
    <source>
        <dbReference type="EMBL" id="SKA69543.1"/>
    </source>
</evidence>
<evidence type="ECO:0000256" key="1">
    <source>
        <dbReference type="PROSITE-ProRule" id="PRU00473"/>
    </source>
</evidence>
<name>A0A1T4VX15_9GAMM</name>
<evidence type="ECO:0000313" key="4">
    <source>
        <dbReference type="Proteomes" id="UP000190460"/>
    </source>
</evidence>
<keyword evidence="1" id="KW-0472">Membrane</keyword>
<dbReference type="InterPro" id="IPR036737">
    <property type="entry name" value="OmpA-like_sf"/>
</dbReference>
<dbReference type="PANTHER" id="PTHR30329">
    <property type="entry name" value="STATOR ELEMENT OF FLAGELLAR MOTOR COMPLEX"/>
    <property type="match status" value="1"/>
</dbReference>
<dbReference type="OrthoDB" id="6195779at2"/>
<dbReference type="Proteomes" id="UP000190460">
    <property type="component" value="Unassembled WGS sequence"/>
</dbReference>
<reference evidence="3 4" key="1">
    <citation type="submission" date="2017-02" db="EMBL/GenBank/DDBJ databases">
        <authorList>
            <person name="Peterson S.W."/>
        </authorList>
    </citation>
    <scope>NUCLEOTIDE SEQUENCE [LARGE SCALE GENOMIC DNA]</scope>
    <source>
        <strain evidence="3 4">ATCC 49788</strain>
    </source>
</reference>
<accession>A0A1T4VX15</accession>
<dbReference type="InterPro" id="IPR006665">
    <property type="entry name" value="OmpA-like"/>
</dbReference>
<proteinExistence type="predicted"/>
<gene>
    <name evidence="3" type="ORF">SAMN02745130_00498</name>
</gene>
<dbReference type="CDD" id="cd07185">
    <property type="entry name" value="OmpA_C-like"/>
    <property type="match status" value="1"/>
</dbReference>
<dbReference type="EMBL" id="FUYB01000002">
    <property type="protein sequence ID" value="SKA69543.1"/>
    <property type="molecule type" value="Genomic_DNA"/>
</dbReference>
<dbReference type="AlphaFoldDB" id="A0A1T4VX15"/>
<keyword evidence="4" id="KW-1185">Reference proteome</keyword>